<protein>
    <recommendedName>
        <fullName evidence="3">PhoP regulatory network protein YrbL</fullName>
    </recommendedName>
</protein>
<organism evidence="1 2">
    <name type="scientific">Hylemonella gracilis str. Niagara R</name>
    <dbReference type="NCBI Taxonomy" id="1458275"/>
    <lineage>
        <taxon>Bacteria</taxon>
        <taxon>Pseudomonadati</taxon>
        <taxon>Pseudomonadota</taxon>
        <taxon>Betaproteobacteria</taxon>
        <taxon>Burkholderiales</taxon>
        <taxon>Comamonadaceae</taxon>
        <taxon>Hylemonella</taxon>
    </lineage>
</organism>
<dbReference type="Proteomes" id="UP000023268">
    <property type="component" value="Unassembled WGS sequence"/>
</dbReference>
<evidence type="ECO:0000313" key="2">
    <source>
        <dbReference type="Proteomes" id="UP000023268"/>
    </source>
</evidence>
<accession>A0A016XP23</accession>
<proteinExistence type="predicted"/>
<reference evidence="1 2" key="1">
    <citation type="submission" date="2014-02" db="EMBL/GenBank/DDBJ databases">
        <title>Draft Genome of Hylemonella gracilis isolated from the Niagara River.</title>
        <authorList>
            <person name="Pawlowski D.R."/>
            <person name="Koudelka G.B."/>
        </authorList>
    </citation>
    <scope>NUCLEOTIDE SEQUENCE [LARGE SCALE GENOMIC DNA]</scope>
    <source>
        <strain evidence="1 2">Niagara R</strain>
    </source>
</reference>
<evidence type="ECO:0000313" key="1">
    <source>
        <dbReference type="EMBL" id="EYC52963.1"/>
    </source>
</evidence>
<sequence length="124" mass="13981">MILTPDGTPAPDLRFAILNGLVDENRATQLVSDAFDWATEHGVIVLDARPQNFVISGHPSSGEWLVLIDGLGTYNLTALPYRLACFFRPYEYWRARQKIKIRRKVMLQKIQALVAQKAVLSNAQ</sequence>
<gene>
    <name evidence="1" type="ORF">AZ34_15415</name>
</gene>
<dbReference type="STRING" id="1458275.AZ34_15415"/>
<comment type="caution">
    <text evidence="1">The sequence shown here is derived from an EMBL/GenBank/DDBJ whole genome shotgun (WGS) entry which is preliminary data.</text>
</comment>
<dbReference type="EMBL" id="JEMG01000001">
    <property type="protein sequence ID" value="EYC52963.1"/>
    <property type="molecule type" value="Genomic_DNA"/>
</dbReference>
<name>A0A016XP23_9BURK</name>
<evidence type="ECO:0008006" key="3">
    <source>
        <dbReference type="Google" id="ProtNLM"/>
    </source>
</evidence>
<dbReference type="AlphaFoldDB" id="A0A016XP23"/>